<feature type="transmembrane region" description="Helical" evidence="5">
    <location>
        <begin position="28"/>
        <end position="46"/>
    </location>
</feature>
<keyword evidence="2 5" id="KW-0812">Transmembrane</keyword>
<dbReference type="Pfam" id="PF07681">
    <property type="entry name" value="DoxX"/>
    <property type="match status" value="1"/>
</dbReference>
<evidence type="ECO:0000313" key="6">
    <source>
        <dbReference type="EMBL" id="GAP16101.1"/>
    </source>
</evidence>
<keyword evidence="7" id="KW-1185">Reference proteome</keyword>
<proteinExistence type="predicted"/>
<organism evidence="6">
    <name type="scientific">Longilinea arvoryzae</name>
    <dbReference type="NCBI Taxonomy" id="360412"/>
    <lineage>
        <taxon>Bacteria</taxon>
        <taxon>Bacillati</taxon>
        <taxon>Chloroflexota</taxon>
        <taxon>Anaerolineae</taxon>
        <taxon>Anaerolineales</taxon>
        <taxon>Anaerolineaceae</taxon>
        <taxon>Longilinea</taxon>
    </lineage>
</organism>
<feature type="transmembrane region" description="Helical" evidence="5">
    <location>
        <begin position="148"/>
        <end position="169"/>
    </location>
</feature>
<dbReference type="Proteomes" id="UP000055060">
    <property type="component" value="Unassembled WGS sequence"/>
</dbReference>
<dbReference type="RefSeq" id="WP_075075483.1">
    <property type="nucleotide sequence ID" value="NZ_DF967973.1"/>
</dbReference>
<dbReference type="PANTHER" id="PTHR39157">
    <property type="entry name" value="INTEGRAL MEMBRANE PROTEIN-RELATED"/>
    <property type="match status" value="1"/>
</dbReference>
<evidence type="ECO:0000256" key="1">
    <source>
        <dbReference type="ARBA" id="ARBA00004141"/>
    </source>
</evidence>
<evidence type="ECO:0000313" key="7">
    <source>
        <dbReference type="Proteomes" id="UP000055060"/>
    </source>
</evidence>
<sequence>MSTTTAATKGYQISDPPLAQKLFGNTRWAWIWVILRMYLGYTWLVSGWGKLGNPGWTQTGAILKGFWTNAVAIPTAPARPAITFDWYRAFIQSMLDAGSYTWFSKVVVAGELLIGVALVLGAFTGIAAFFGGFMNWNFMMAGSASSNPLLFTIAIFLILAWKVAGWWGLDRFLLPAFGTPWQPGRVFKKGDESSV</sequence>
<reference evidence="6" key="1">
    <citation type="submission" date="2015-07" db="EMBL/GenBank/DDBJ databases">
        <title>Draft Genome Sequences of Anaerolinea thermolimosa IMO-1, Bellilinea caldifistulae GOMI-1, Leptolinea tardivitalis YMTK-2, Levilinea saccharolytica KIBI-1,Longilinea arvoryzae KOME-1, Previously Described as Members of the Anaerolineaceae (Chloroflexi).</title>
        <authorList>
            <person name="Sekiguchi Y."/>
            <person name="Ohashi A."/>
            <person name="Matsuura N."/>
            <person name="Tourlousse M.D."/>
        </authorList>
    </citation>
    <scope>NUCLEOTIDE SEQUENCE [LARGE SCALE GENOMIC DNA]</scope>
    <source>
        <strain evidence="6">KOME-1</strain>
    </source>
</reference>
<evidence type="ECO:0000256" key="2">
    <source>
        <dbReference type="ARBA" id="ARBA00022692"/>
    </source>
</evidence>
<comment type="subcellular location">
    <subcellularLocation>
        <location evidence="1">Membrane</location>
        <topology evidence="1">Multi-pass membrane protein</topology>
    </subcellularLocation>
</comment>
<dbReference type="OrthoDB" id="26941at2"/>
<dbReference type="EMBL" id="DF967973">
    <property type="protein sequence ID" value="GAP16101.1"/>
    <property type="molecule type" value="Genomic_DNA"/>
</dbReference>
<name>A0A0K8MYI4_9CHLR</name>
<dbReference type="AlphaFoldDB" id="A0A0K8MYI4"/>
<keyword evidence="4 5" id="KW-0472">Membrane</keyword>
<dbReference type="InterPro" id="IPR032808">
    <property type="entry name" value="DoxX"/>
</dbReference>
<evidence type="ECO:0000256" key="5">
    <source>
        <dbReference type="SAM" id="Phobius"/>
    </source>
</evidence>
<evidence type="ECO:0000256" key="4">
    <source>
        <dbReference type="ARBA" id="ARBA00023136"/>
    </source>
</evidence>
<dbReference type="PANTHER" id="PTHR39157:SF1">
    <property type="entry name" value="DOXX FAMILY PROTEIN"/>
    <property type="match status" value="1"/>
</dbReference>
<accession>A0A0K8MYI4</accession>
<keyword evidence="3 5" id="KW-1133">Transmembrane helix</keyword>
<dbReference type="STRING" id="360412.LARV_03897"/>
<gene>
    <name evidence="6" type="ORF">LARV_03897</name>
</gene>
<feature type="transmembrane region" description="Helical" evidence="5">
    <location>
        <begin position="112"/>
        <end position="136"/>
    </location>
</feature>
<protein>
    <submittedName>
        <fullName evidence="6">DoxX</fullName>
    </submittedName>
</protein>
<evidence type="ECO:0000256" key="3">
    <source>
        <dbReference type="ARBA" id="ARBA00022989"/>
    </source>
</evidence>